<feature type="region of interest" description="Disordered" evidence="1">
    <location>
        <begin position="1"/>
        <end position="24"/>
    </location>
</feature>
<feature type="compositionally biased region" description="Low complexity" evidence="1">
    <location>
        <begin position="1"/>
        <end position="10"/>
    </location>
</feature>
<evidence type="ECO:0000313" key="2">
    <source>
        <dbReference type="EMBL" id="KFO27380.1"/>
    </source>
</evidence>
<feature type="region of interest" description="Disordered" evidence="1">
    <location>
        <begin position="279"/>
        <end position="314"/>
    </location>
</feature>
<feature type="region of interest" description="Disordered" evidence="1">
    <location>
        <begin position="202"/>
        <end position="256"/>
    </location>
</feature>
<dbReference type="PANTHER" id="PTHR36462">
    <property type="entry name" value="CHROMOSOME 12 OPEN READING FRAME 71"/>
    <property type="match status" value="1"/>
</dbReference>
<dbReference type="Pfam" id="PF15480">
    <property type="entry name" value="DUF4640"/>
    <property type="match status" value="1"/>
</dbReference>
<protein>
    <submittedName>
        <fullName evidence="2">Uncharacterized protein</fullName>
    </submittedName>
</protein>
<name>A0A091DAT0_FUKDA</name>
<reference evidence="2 3" key="1">
    <citation type="submission" date="2013-11" db="EMBL/GenBank/DDBJ databases">
        <title>The Damaraland mole rat (Fukomys damarensis) genome and evolution of African mole rats.</title>
        <authorList>
            <person name="Gladyshev V.N."/>
            <person name="Fang X."/>
        </authorList>
    </citation>
    <scope>NUCLEOTIDE SEQUENCE [LARGE SCALE GENOMIC DNA]</scope>
    <source>
        <tissue evidence="2">Liver</tissue>
    </source>
</reference>
<accession>A0A091DAT0</accession>
<dbReference type="EMBL" id="KN122926">
    <property type="protein sequence ID" value="KFO27380.1"/>
    <property type="molecule type" value="Genomic_DNA"/>
</dbReference>
<dbReference type="Proteomes" id="UP000028990">
    <property type="component" value="Unassembled WGS sequence"/>
</dbReference>
<dbReference type="AlphaFoldDB" id="A0A091DAT0"/>
<evidence type="ECO:0000313" key="3">
    <source>
        <dbReference type="Proteomes" id="UP000028990"/>
    </source>
</evidence>
<proteinExistence type="predicted"/>
<gene>
    <name evidence="2" type="ORF">H920_11272</name>
</gene>
<organism evidence="2 3">
    <name type="scientific">Fukomys damarensis</name>
    <name type="common">Damaraland mole rat</name>
    <name type="synonym">Cryptomys damarensis</name>
    <dbReference type="NCBI Taxonomy" id="885580"/>
    <lineage>
        <taxon>Eukaryota</taxon>
        <taxon>Metazoa</taxon>
        <taxon>Chordata</taxon>
        <taxon>Craniata</taxon>
        <taxon>Vertebrata</taxon>
        <taxon>Euteleostomi</taxon>
        <taxon>Mammalia</taxon>
        <taxon>Eutheria</taxon>
        <taxon>Euarchontoglires</taxon>
        <taxon>Glires</taxon>
        <taxon>Rodentia</taxon>
        <taxon>Hystricomorpha</taxon>
        <taxon>Bathyergidae</taxon>
        <taxon>Fukomys</taxon>
    </lineage>
</organism>
<dbReference type="InterPro" id="IPR027908">
    <property type="entry name" value="DUF4640"/>
</dbReference>
<evidence type="ECO:0000256" key="1">
    <source>
        <dbReference type="SAM" id="MobiDB-lite"/>
    </source>
</evidence>
<sequence length="332" mass="37316">MASSSPSSDPSDTEDCNRENKSALKLPGDCLPSEELSSCEDIILLEDTTPTVCSSGDLICPVQGRWGPEGKKRRPDLQQLPLEDPQQIYKPGISVAWADDNGFESTAHENQCRGKEHPKDKAKHTKGKLDGLVKLLNTFQSFHLNDKEIQKDDNKNHEKLQRKKKDEDCDFLKLTMVEDLRLSTCPSAQLSHQEHEVCLESPMFKPTGSTDVGPFRELSATPKGQQHAERVGTTEPSTSSGHLEDDAPRPPSTTSRLVGRAFHWLHQRVISMGRWRQGPEQATKSCPQRAPLRSGCLRGKRVHPDRPPEQLGPHIPTFSRYVLTHYEKYEEE</sequence>
<keyword evidence="3" id="KW-1185">Reference proteome</keyword>
<dbReference type="PANTHER" id="PTHR36462:SF1">
    <property type="entry name" value="CHROMOSOME 12 OPEN READING FRAME 71"/>
    <property type="match status" value="1"/>
</dbReference>